<name>A0A6S6T7G7_9BACT</name>
<reference evidence="2" key="1">
    <citation type="submission" date="2020-01" db="EMBL/GenBank/DDBJ databases">
        <authorList>
            <person name="Meier V. D."/>
            <person name="Meier V D."/>
        </authorList>
    </citation>
    <scope>NUCLEOTIDE SEQUENCE</scope>
    <source>
        <strain evidence="2">HLG_WM_MAG_10</strain>
    </source>
</reference>
<dbReference type="PANTHER" id="PTHR35580">
    <property type="entry name" value="CELL SURFACE GLYCOPROTEIN (S-LAYER PROTEIN)-LIKE PROTEIN"/>
    <property type="match status" value="1"/>
</dbReference>
<feature type="chain" id="PRO_5027673459" evidence="1">
    <location>
        <begin position="28"/>
        <end position="474"/>
    </location>
</feature>
<organism evidence="2">
    <name type="scientific">uncultured Aureispira sp</name>
    <dbReference type="NCBI Taxonomy" id="1331704"/>
    <lineage>
        <taxon>Bacteria</taxon>
        <taxon>Pseudomonadati</taxon>
        <taxon>Bacteroidota</taxon>
        <taxon>Saprospiria</taxon>
        <taxon>Saprospirales</taxon>
        <taxon>Saprospiraceae</taxon>
        <taxon>Aureispira</taxon>
        <taxon>environmental samples</taxon>
    </lineage>
</organism>
<keyword evidence="1" id="KW-0732">Signal</keyword>
<evidence type="ECO:0000313" key="2">
    <source>
        <dbReference type="EMBL" id="CAA6814186.1"/>
    </source>
</evidence>
<proteinExistence type="predicted"/>
<accession>A0A6S6T7G7</accession>
<gene>
    <name evidence="2" type="ORF">HELGO_WM40995</name>
</gene>
<protein>
    <submittedName>
        <fullName evidence="2">Uncharacterized protein</fullName>
    </submittedName>
</protein>
<evidence type="ECO:0000256" key="1">
    <source>
        <dbReference type="SAM" id="SignalP"/>
    </source>
</evidence>
<sequence>MLHPSTPFKLVLIFCAFCWLIPSSIWAQDISKELNKATPEWVVSTDFLRQSKGSSLVIDSFGNSYSTGYFSDKMWLEDSLYVEGFNALKFKDSNYFLSKRDPQGTLLWIRYGIGHARTSTVLLDKLGNVYTVGQVRNTSLFLSSSKDSMVRKNKSYLHSNQSNLFICQYSPTGKVLRAKIIPSQKGQVSNACVLDAQGNFLIGGYYYYSTAEAPNVIKSSYALTKLNAAWDILWTKEGDTLSQSQITGIALDAQSNSYLTGSFVKSIAFSKQRLKGQDNGNQSFIIKYNPAGEVQWVLDSLVSTPTSFGMDIACDKEQNVYALIHTQHSRAFLIKFDSNQRQIWSKTIEGRQTINGLLLNEKNHIYLFGNGYTGNFGRIEEPNKNHSYHNYNCYSFFVAKYNTYGNLLGLNIEGTNGTNYCQGIALFKNKILVLGTSNAGRELHFGSYTKKVEWYVNIWLASFYEGNFAIKSQD</sequence>
<dbReference type="InterPro" id="IPR052918">
    <property type="entry name" value="Motility_Chemotaxis_Reg"/>
</dbReference>
<dbReference type="EMBL" id="CACVAQ010000214">
    <property type="protein sequence ID" value="CAA6814186.1"/>
    <property type="molecule type" value="Genomic_DNA"/>
</dbReference>
<dbReference type="PANTHER" id="PTHR35580:SF1">
    <property type="entry name" value="PHYTASE-LIKE DOMAIN-CONTAINING PROTEIN"/>
    <property type="match status" value="1"/>
</dbReference>
<dbReference type="AlphaFoldDB" id="A0A6S6T7G7"/>
<dbReference type="SUPFAM" id="SSF101898">
    <property type="entry name" value="NHL repeat"/>
    <property type="match status" value="1"/>
</dbReference>
<feature type="signal peptide" evidence="1">
    <location>
        <begin position="1"/>
        <end position="27"/>
    </location>
</feature>